<evidence type="ECO:0000313" key="3">
    <source>
        <dbReference type="Proteomes" id="UP000295606"/>
    </source>
</evidence>
<evidence type="ECO:0000256" key="1">
    <source>
        <dbReference type="SAM" id="MobiDB-lite"/>
    </source>
</evidence>
<proteinExistence type="predicted"/>
<evidence type="ECO:0000313" key="2">
    <source>
        <dbReference type="EMBL" id="TDG02069.1"/>
    </source>
</evidence>
<reference evidence="2 3" key="1">
    <citation type="submission" date="2019-03" db="EMBL/GenBank/DDBJ databases">
        <title>Paraburkholderia sp. isolated from native Mimosa gymnas in Guartela State Park, Brazil.</title>
        <authorList>
            <person name="Paulitsch F."/>
            <person name="Hungria M."/>
            <person name="Delamuta J.R.M."/>
            <person name="Ribeiro R.A."/>
            <person name="Dall'Agnol R."/>
            <person name="Silva J.S.B."/>
        </authorList>
    </citation>
    <scope>NUCLEOTIDE SEQUENCE [LARGE SCALE GENOMIC DNA]</scope>
    <source>
        <strain evidence="2 3">CNPSo 3008</strain>
    </source>
</reference>
<organism evidence="2 3">
    <name type="scientific">Paraburkholderia guartelaensis</name>
    <dbReference type="NCBI Taxonomy" id="2546446"/>
    <lineage>
        <taxon>Bacteria</taxon>
        <taxon>Pseudomonadati</taxon>
        <taxon>Pseudomonadota</taxon>
        <taxon>Betaproteobacteria</taxon>
        <taxon>Burkholderiales</taxon>
        <taxon>Burkholderiaceae</taxon>
        <taxon>Paraburkholderia</taxon>
    </lineage>
</organism>
<comment type="caution">
    <text evidence="2">The sequence shown here is derived from an EMBL/GenBank/DDBJ whole genome shotgun (WGS) entry which is preliminary data.</text>
</comment>
<dbReference type="Proteomes" id="UP000295606">
    <property type="component" value="Unassembled WGS sequence"/>
</dbReference>
<name>A0A4R5L0T9_9BURK</name>
<protein>
    <submittedName>
        <fullName evidence="2">Uncharacterized protein</fullName>
    </submittedName>
</protein>
<dbReference type="OrthoDB" id="9005703at2"/>
<dbReference type="EMBL" id="SMOD01000080">
    <property type="protein sequence ID" value="TDG02069.1"/>
    <property type="molecule type" value="Genomic_DNA"/>
</dbReference>
<accession>A0A4R5L0T9</accession>
<dbReference type="RefSeq" id="WP_133190783.1">
    <property type="nucleotide sequence ID" value="NZ_SMOD01000080.1"/>
</dbReference>
<feature type="region of interest" description="Disordered" evidence="1">
    <location>
        <begin position="94"/>
        <end position="114"/>
    </location>
</feature>
<sequence>MGYRFELVSLALPVDRPPESVPPAVGRLIAAAWNGMSRAQLVDRARRLDMRASLRVQPGIGPDGLTQFRLTLSFENGSFELIAHVRRVIRRRTGARRQKPSLPPARDIRQQSLF</sequence>
<dbReference type="AlphaFoldDB" id="A0A4R5L0T9"/>
<gene>
    <name evidence="2" type="ORF">E1N52_41695</name>
</gene>